<reference evidence="12" key="1">
    <citation type="submission" date="2019-10" db="EMBL/GenBank/DDBJ databases">
        <authorList>
            <consortium name="DOE Joint Genome Institute"/>
            <person name="Kuo A."/>
            <person name="Miyauchi S."/>
            <person name="Kiss E."/>
            <person name="Drula E."/>
            <person name="Kohler A."/>
            <person name="Sanchez-Garcia M."/>
            <person name="Andreopoulos B."/>
            <person name="Barry K.W."/>
            <person name="Bonito G."/>
            <person name="Buee M."/>
            <person name="Carver A."/>
            <person name="Chen C."/>
            <person name="Cichocki N."/>
            <person name="Clum A."/>
            <person name="Culley D."/>
            <person name="Crous P.W."/>
            <person name="Fauchery L."/>
            <person name="Girlanda M."/>
            <person name="Hayes R."/>
            <person name="Keri Z."/>
            <person name="LaButti K."/>
            <person name="Lipzen A."/>
            <person name="Lombard V."/>
            <person name="Magnuson J."/>
            <person name="Maillard F."/>
            <person name="Morin E."/>
            <person name="Murat C."/>
            <person name="Nolan M."/>
            <person name="Ohm R."/>
            <person name="Pangilinan J."/>
            <person name="Pereira M."/>
            <person name="Perotto S."/>
            <person name="Peter M."/>
            <person name="Riley R."/>
            <person name="Sitrit Y."/>
            <person name="Stielow B."/>
            <person name="Szollosi G."/>
            <person name="Zifcakova L."/>
            <person name="Stursova M."/>
            <person name="Spatafora J.W."/>
            <person name="Tedersoo L."/>
            <person name="Vaario L.-M."/>
            <person name="Yamada A."/>
            <person name="Yan M."/>
            <person name="Wang P."/>
            <person name="Xu J."/>
            <person name="Bruns T."/>
            <person name="Baldrian P."/>
            <person name="Vilgalys R."/>
            <person name="Henrissat B."/>
            <person name="Grigoriev I.V."/>
            <person name="Hibbett D."/>
            <person name="Nagy L.G."/>
            <person name="Martin F.M."/>
        </authorList>
    </citation>
    <scope>NUCLEOTIDE SEQUENCE</scope>
    <source>
        <strain evidence="12">BED1</strain>
    </source>
</reference>
<dbReference type="Gene3D" id="3.40.50.620">
    <property type="entry name" value="HUPs"/>
    <property type="match status" value="1"/>
</dbReference>
<dbReference type="SUPFAM" id="SSF52402">
    <property type="entry name" value="Adenine nucleotide alpha hydrolases-like"/>
    <property type="match status" value="1"/>
</dbReference>
<dbReference type="GO" id="GO:0005524">
    <property type="term" value="F:ATP binding"/>
    <property type="evidence" value="ECO:0007669"/>
    <property type="project" value="UniProtKB-KW"/>
</dbReference>
<dbReference type="EMBL" id="WHUW01000002">
    <property type="protein sequence ID" value="KAF8450552.1"/>
    <property type="molecule type" value="Genomic_DNA"/>
</dbReference>
<evidence type="ECO:0000256" key="6">
    <source>
        <dbReference type="ARBA" id="ARBA00022840"/>
    </source>
</evidence>
<accession>A0AAD4C7W6</accession>
<evidence type="ECO:0000256" key="8">
    <source>
        <dbReference type="ARBA" id="ARBA00031552"/>
    </source>
</evidence>
<gene>
    <name evidence="12" type="ORF">L210DRAFT_3608875</name>
</gene>
<dbReference type="NCBIfam" id="TIGR00290">
    <property type="entry name" value="MJ0570_dom"/>
    <property type="match status" value="1"/>
</dbReference>
<evidence type="ECO:0000259" key="11">
    <source>
        <dbReference type="Pfam" id="PF01902"/>
    </source>
</evidence>
<evidence type="ECO:0000256" key="3">
    <source>
        <dbReference type="ARBA" id="ARBA00018426"/>
    </source>
</evidence>
<feature type="region of interest" description="Disordered" evidence="10">
    <location>
        <begin position="359"/>
        <end position="382"/>
    </location>
</feature>
<evidence type="ECO:0000313" key="13">
    <source>
        <dbReference type="Proteomes" id="UP001194468"/>
    </source>
</evidence>
<dbReference type="GO" id="GO:0017178">
    <property type="term" value="F:diphthine-ammonia ligase activity"/>
    <property type="evidence" value="ECO:0007669"/>
    <property type="project" value="UniProtKB-EC"/>
</dbReference>
<dbReference type="FunFam" id="3.90.1490.10:FF:000001">
    <property type="entry name" value="Diphthine--ammonia ligase"/>
    <property type="match status" value="1"/>
</dbReference>
<sequence length="395" mass="43605">MKYVALLSGGKDSCFNLLHCQRNHHQLIAAATLSPQSGKDEIDSYMYQTVGQDAIALVAQALDVPLYRQQALEYGLTSAGGGGITGDETEDLYALLRDVLDHHPDIQAVSVGAILSNYQRVRVEHVCRRLSLMLLAYLWQRNQTFLLSEMISSGLNAILIKIAGAGLIPSDLARPLSSMQPKLVSLHQRFGTHPCGEGGEYETFTIDSPLFKCCIDIKLTEIVVVDQNDIAPVAYLRIKHALLVKKKAIPAPSLDIFVPPLLEHPFETLRRRVEKSLCGATSDSASEASSPHLYVPPELGPSVRRIGPWIAVGNVRLPASHPRPLSVGQELTRCFEILQSIFAGRKFTTYPGIRNSSQLRRPLRSSFQTSTSQHSLLPMLPTHPFLAHRRPQELA</sequence>
<feature type="compositionally biased region" description="Polar residues" evidence="10">
    <location>
        <begin position="359"/>
        <end position="375"/>
    </location>
</feature>
<evidence type="ECO:0000256" key="2">
    <source>
        <dbReference type="ARBA" id="ARBA00012089"/>
    </source>
</evidence>
<dbReference type="CDD" id="cd01994">
    <property type="entry name" value="AANH_PF0828-like"/>
    <property type="match status" value="1"/>
</dbReference>
<comment type="caution">
    <text evidence="12">The sequence shown here is derived from an EMBL/GenBank/DDBJ whole genome shotgun (WGS) entry which is preliminary data.</text>
</comment>
<evidence type="ECO:0000256" key="5">
    <source>
        <dbReference type="ARBA" id="ARBA00022741"/>
    </source>
</evidence>
<protein>
    <recommendedName>
        <fullName evidence="3">Diphthine--ammonia ligase</fullName>
        <ecNumber evidence="2">6.3.1.14</ecNumber>
    </recommendedName>
    <alternativeName>
        <fullName evidence="7">Diphthamide synthase</fullName>
    </alternativeName>
    <alternativeName>
        <fullName evidence="8">Diphthamide synthetase</fullName>
    </alternativeName>
</protein>
<dbReference type="Proteomes" id="UP001194468">
    <property type="component" value="Unassembled WGS sequence"/>
</dbReference>
<dbReference type="InterPro" id="IPR002761">
    <property type="entry name" value="Diphthami_syn_dom"/>
</dbReference>
<feature type="domain" description="Diphthamide synthase" evidence="11">
    <location>
        <begin position="1"/>
        <end position="229"/>
    </location>
</feature>
<reference evidence="12" key="2">
    <citation type="journal article" date="2020" name="Nat. Commun.">
        <title>Large-scale genome sequencing of mycorrhizal fungi provides insights into the early evolution of symbiotic traits.</title>
        <authorList>
            <person name="Miyauchi S."/>
            <person name="Kiss E."/>
            <person name="Kuo A."/>
            <person name="Drula E."/>
            <person name="Kohler A."/>
            <person name="Sanchez-Garcia M."/>
            <person name="Morin E."/>
            <person name="Andreopoulos B."/>
            <person name="Barry K.W."/>
            <person name="Bonito G."/>
            <person name="Buee M."/>
            <person name="Carver A."/>
            <person name="Chen C."/>
            <person name="Cichocki N."/>
            <person name="Clum A."/>
            <person name="Culley D."/>
            <person name="Crous P.W."/>
            <person name="Fauchery L."/>
            <person name="Girlanda M."/>
            <person name="Hayes R.D."/>
            <person name="Keri Z."/>
            <person name="LaButti K."/>
            <person name="Lipzen A."/>
            <person name="Lombard V."/>
            <person name="Magnuson J."/>
            <person name="Maillard F."/>
            <person name="Murat C."/>
            <person name="Nolan M."/>
            <person name="Ohm R.A."/>
            <person name="Pangilinan J."/>
            <person name="Pereira M.F."/>
            <person name="Perotto S."/>
            <person name="Peter M."/>
            <person name="Pfister S."/>
            <person name="Riley R."/>
            <person name="Sitrit Y."/>
            <person name="Stielow J.B."/>
            <person name="Szollosi G."/>
            <person name="Zifcakova L."/>
            <person name="Stursova M."/>
            <person name="Spatafora J.W."/>
            <person name="Tedersoo L."/>
            <person name="Vaario L.M."/>
            <person name="Yamada A."/>
            <person name="Yan M."/>
            <person name="Wang P."/>
            <person name="Xu J."/>
            <person name="Bruns T."/>
            <person name="Baldrian P."/>
            <person name="Vilgalys R."/>
            <person name="Dunand C."/>
            <person name="Henrissat B."/>
            <person name="Grigoriev I.V."/>
            <person name="Hibbett D."/>
            <person name="Nagy L.G."/>
            <person name="Martin F.M."/>
        </authorList>
    </citation>
    <scope>NUCLEOTIDE SEQUENCE</scope>
    <source>
        <strain evidence="12">BED1</strain>
    </source>
</reference>
<comment type="pathway">
    <text evidence="1">Protein modification; peptidyl-diphthamide biosynthesis.</text>
</comment>
<organism evidence="12 13">
    <name type="scientific">Boletus edulis BED1</name>
    <dbReference type="NCBI Taxonomy" id="1328754"/>
    <lineage>
        <taxon>Eukaryota</taxon>
        <taxon>Fungi</taxon>
        <taxon>Dikarya</taxon>
        <taxon>Basidiomycota</taxon>
        <taxon>Agaricomycotina</taxon>
        <taxon>Agaricomycetes</taxon>
        <taxon>Agaricomycetidae</taxon>
        <taxon>Boletales</taxon>
        <taxon>Boletineae</taxon>
        <taxon>Boletaceae</taxon>
        <taxon>Boletoideae</taxon>
        <taxon>Boletus</taxon>
    </lineage>
</organism>
<dbReference type="PANTHER" id="PTHR12196:SF2">
    <property type="entry name" value="DIPHTHINE--AMMONIA LIGASE"/>
    <property type="match status" value="1"/>
</dbReference>
<dbReference type="Pfam" id="PF01902">
    <property type="entry name" value="Diphthami_syn_2"/>
    <property type="match status" value="1"/>
</dbReference>
<name>A0AAD4C7W6_BOLED</name>
<evidence type="ECO:0000256" key="4">
    <source>
        <dbReference type="ARBA" id="ARBA00022598"/>
    </source>
</evidence>
<dbReference type="InterPro" id="IPR030662">
    <property type="entry name" value="DPH6/MJ0570"/>
</dbReference>
<dbReference type="Gene3D" id="3.90.1490.10">
    <property type="entry name" value="putative n-type atp pyrophosphatase, domain 2"/>
    <property type="match status" value="1"/>
</dbReference>
<evidence type="ECO:0000313" key="12">
    <source>
        <dbReference type="EMBL" id="KAF8450552.1"/>
    </source>
</evidence>
<keyword evidence="4" id="KW-0436">Ligase</keyword>
<keyword evidence="6" id="KW-0067">ATP-binding</keyword>
<evidence type="ECO:0000256" key="7">
    <source>
        <dbReference type="ARBA" id="ARBA00029814"/>
    </source>
</evidence>
<dbReference type="GO" id="GO:0017183">
    <property type="term" value="P:protein histidyl modification to diphthamide"/>
    <property type="evidence" value="ECO:0007669"/>
    <property type="project" value="TreeGrafter"/>
</dbReference>
<evidence type="ECO:0000256" key="10">
    <source>
        <dbReference type="SAM" id="MobiDB-lite"/>
    </source>
</evidence>
<dbReference type="AlphaFoldDB" id="A0AAD4C7W6"/>
<comment type="catalytic activity">
    <reaction evidence="9">
        <text>diphthine-[translation elongation factor 2] + NH4(+) + ATP = diphthamide-[translation elongation factor 2] + AMP + diphosphate + H(+)</text>
        <dbReference type="Rhea" id="RHEA:19753"/>
        <dbReference type="Rhea" id="RHEA-COMP:10172"/>
        <dbReference type="Rhea" id="RHEA-COMP:10174"/>
        <dbReference type="ChEBI" id="CHEBI:15378"/>
        <dbReference type="ChEBI" id="CHEBI:16692"/>
        <dbReference type="ChEBI" id="CHEBI:28938"/>
        <dbReference type="ChEBI" id="CHEBI:30616"/>
        <dbReference type="ChEBI" id="CHEBI:33019"/>
        <dbReference type="ChEBI" id="CHEBI:82696"/>
        <dbReference type="ChEBI" id="CHEBI:456215"/>
        <dbReference type="EC" id="6.3.1.14"/>
    </reaction>
</comment>
<proteinExistence type="predicted"/>
<keyword evidence="5" id="KW-0547">Nucleotide-binding</keyword>
<evidence type="ECO:0000256" key="9">
    <source>
        <dbReference type="ARBA" id="ARBA00048108"/>
    </source>
</evidence>
<dbReference type="EC" id="6.3.1.14" evidence="2"/>
<dbReference type="InterPro" id="IPR014729">
    <property type="entry name" value="Rossmann-like_a/b/a_fold"/>
</dbReference>
<dbReference type="FunFam" id="3.40.50.620:FF:000145">
    <property type="entry name" value="ATP-binding domain containing protein"/>
    <property type="match status" value="1"/>
</dbReference>
<dbReference type="PANTHER" id="PTHR12196">
    <property type="entry name" value="DOMAIN OF UNKNOWN FUNCTION 71 DUF71 -CONTAINING PROTEIN"/>
    <property type="match status" value="1"/>
</dbReference>
<keyword evidence="13" id="KW-1185">Reference proteome</keyword>
<evidence type="ECO:0000256" key="1">
    <source>
        <dbReference type="ARBA" id="ARBA00005156"/>
    </source>
</evidence>